<dbReference type="SUPFAM" id="SSF53223">
    <property type="entry name" value="Aminoacid dehydrogenase-like, N-terminal domain"/>
    <property type="match status" value="1"/>
</dbReference>
<evidence type="ECO:0000256" key="12">
    <source>
        <dbReference type="ARBA" id="ARBA00052599"/>
    </source>
</evidence>
<dbReference type="GO" id="GO:0005739">
    <property type="term" value="C:mitochondrion"/>
    <property type="evidence" value="ECO:0007669"/>
    <property type="project" value="UniProtKB-SubCell"/>
</dbReference>
<comment type="catalytic activity">
    <reaction evidence="12">
        <text>(S)-malate + NAD(+) = pyruvate + CO2 + NADH</text>
        <dbReference type="Rhea" id="RHEA:12653"/>
        <dbReference type="ChEBI" id="CHEBI:15361"/>
        <dbReference type="ChEBI" id="CHEBI:15589"/>
        <dbReference type="ChEBI" id="CHEBI:16526"/>
        <dbReference type="ChEBI" id="CHEBI:57540"/>
        <dbReference type="ChEBI" id="CHEBI:57945"/>
        <dbReference type="EC" id="1.1.1.39"/>
    </reaction>
</comment>
<dbReference type="InterPro" id="IPR037062">
    <property type="entry name" value="Malic_N_dom_sf"/>
</dbReference>
<evidence type="ECO:0000313" key="17">
    <source>
        <dbReference type="EMBL" id="KAE7999543.1"/>
    </source>
</evidence>
<keyword evidence="9 14" id="KW-0560">Oxidoreductase</keyword>
<comment type="cofactor">
    <cofactor evidence="2">
        <name>Mg(2+)</name>
        <dbReference type="ChEBI" id="CHEBI:18420"/>
    </cofactor>
</comment>
<evidence type="ECO:0000259" key="16">
    <source>
        <dbReference type="SMART" id="SM01274"/>
    </source>
</evidence>
<evidence type="ECO:0000256" key="4">
    <source>
        <dbReference type="ARBA" id="ARBA00006484"/>
    </source>
</evidence>
<dbReference type="InterPro" id="IPR036291">
    <property type="entry name" value="NAD(P)-bd_dom_sf"/>
</dbReference>
<evidence type="ECO:0000256" key="1">
    <source>
        <dbReference type="ARBA" id="ARBA00001936"/>
    </source>
</evidence>
<keyword evidence="10" id="KW-0520">NAD</keyword>
<dbReference type="PROSITE" id="PS00331">
    <property type="entry name" value="MALIC_ENZYMES"/>
    <property type="match status" value="1"/>
</dbReference>
<sequence length="871" mass="95464">MWKLARFATANLSRSRRFSTAIPGPCIVHKRGADILHDPWFNKDTGFPLTERDRLGLRGLLPPRVISFEQQYARFMESYRSLEKNTCGQPDSIVTLAKWRILNRLHDRNETLYYRVLIDNIKNFAPIIYTPTVGLVCQNYSGLFRRPRGMYFSAKDKGEMMSMIYNWPAEQVDMIVLTDGSRILGLGDLGVQGIGIPIGKLDMYVAAAGINPQRILPVMLDVGTNNQKLLEDPLYLGLRQPRLEGEEYISIVDEFMEAVFTRWPKAIVQFEDFQMKWAFETLQRYRKRFCMFNDDIQGTAGVALAGLLGAVRAQGRPLADFVNQKIVMVGAGSAGLGVLTMAIQAVSRMSGNIETGTKNQFFLLDKDGLITKERKGLDPSAAPFAKDSREIEGLREGASLVEVIKKVKPHVLLGLSGVGGIFNEEVLKAMRESDSSKPAIFAMSNPTMNAECTAADAFRHAGENIVFASGSPFENVDLGNGKVGHVNQANNMYLFPGIGLGTLLSGAHFITDGMLQAAAECLASYMTDEDIQNGILYPSINSIRDITAEVGAAVLRAAVAEELAEGHGDMGPRELKNMSKEETVEYVTRNMWCAVVTGANKGIGFEAAKQLASNGFIVVLTARDEKRGLEALGKLKDAGLSDHVVFHQLDVSNPASIASLADFIKAQFGKLDVLVNNAGISGVKLNADVEAGANPRKMIQNDELAKECLLTNYYGAKRMAEALIPLLQLSSSPRIVNVSSSMGKLENIPNEWAKRVLGDAENLTEEKVDEVLKEFLKDFKEGSVEAKKWPTFLSAYTLSKAAMNAHTRILAKKYPNFCINCVCPGFVKTDINGNAGVLPVEEGGASPVRLALLPDGSPSGLFYVRQELSSF</sequence>
<dbReference type="InterPro" id="IPR012302">
    <property type="entry name" value="Malic_NAD-bd"/>
</dbReference>
<evidence type="ECO:0000256" key="13">
    <source>
        <dbReference type="ARBA" id="ARBA00053901"/>
    </source>
</evidence>
<evidence type="ECO:0000256" key="3">
    <source>
        <dbReference type="ARBA" id="ARBA00004173"/>
    </source>
</evidence>
<dbReference type="GO" id="GO:0006108">
    <property type="term" value="P:malate metabolic process"/>
    <property type="evidence" value="ECO:0007669"/>
    <property type="project" value="TreeGrafter"/>
</dbReference>
<keyword evidence="8" id="KW-0809">Transit peptide</keyword>
<comment type="similarity">
    <text evidence="5 14">Belongs to the malic enzymes family.</text>
</comment>
<dbReference type="PRINTS" id="PR00072">
    <property type="entry name" value="MALOXRDTASE"/>
</dbReference>
<dbReference type="Pfam" id="PF00106">
    <property type="entry name" value="adh_short"/>
    <property type="match status" value="1"/>
</dbReference>
<dbReference type="InterPro" id="IPR015884">
    <property type="entry name" value="Malic_enzyme_CS"/>
</dbReference>
<comment type="similarity">
    <text evidence="4">Belongs to the short-chain dehydrogenases/reductases (SDR) family.</text>
</comment>
<feature type="domain" description="Malic enzyme N-terminal" evidence="16">
    <location>
        <begin position="106"/>
        <end position="286"/>
    </location>
</feature>
<evidence type="ECO:0000256" key="10">
    <source>
        <dbReference type="ARBA" id="ARBA00023027"/>
    </source>
</evidence>
<feature type="domain" description="Malic enzyme NAD-binding" evidence="15">
    <location>
        <begin position="296"/>
        <end position="559"/>
    </location>
</feature>
<dbReference type="GO" id="GO:0042803">
    <property type="term" value="F:protein homodimerization activity"/>
    <property type="evidence" value="ECO:0007669"/>
    <property type="project" value="UniProtKB-ARBA"/>
</dbReference>
<dbReference type="Gene3D" id="3.40.50.720">
    <property type="entry name" value="NAD(P)-binding Rossmann-like Domain"/>
    <property type="match status" value="2"/>
</dbReference>
<dbReference type="GO" id="GO:0004471">
    <property type="term" value="F:malate dehydrogenase (decarboxylating) (NAD+) activity"/>
    <property type="evidence" value="ECO:0007669"/>
    <property type="project" value="UniProtKB-EC"/>
</dbReference>
<dbReference type="InterPro" id="IPR002347">
    <property type="entry name" value="SDR_fam"/>
</dbReference>
<accession>A0A5N6QN84</accession>
<dbReference type="EMBL" id="CM017321">
    <property type="protein sequence ID" value="KAE7999543.1"/>
    <property type="molecule type" value="Genomic_DNA"/>
</dbReference>
<comment type="function">
    <text evidence="13">Involved in the regulation of sugars and amino acids metabolisms during the night period.</text>
</comment>
<dbReference type="SMART" id="SM00919">
    <property type="entry name" value="Malic_M"/>
    <property type="match status" value="1"/>
</dbReference>
<dbReference type="InterPro" id="IPR001891">
    <property type="entry name" value="Malic_OxRdtase"/>
</dbReference>
<dbReference type="InterPro" id="IPR045313">
    <property type="entry name" value="CBR1-like"/>
</dbReference>
<evidence type="ECO:0000256" key="14">
    <source>
        <dbReference type="RuleBase" id="RU003426"/>
    </source>
</evidence>
<keyword evidence="6 14" id="KW-0479">Metal-binding</keyword>
<dbReference type="InterPro" id="IPR046346">
    <property type="entry name" value="Aminoacid_DH-like_N_sf"/>
</dbReference>
<dbReference type="NCBIfam" id="NF010052">
    <property type="entry name" value="PRK13529.1"/>
    <property type="match status" value="1"/>
</dbReference>
<dbReference type="Proteomes" id="UP000327013">
    <property type="component" value="Chromosome 1"/>
</dbReference>
<dbReference type="GO" id="GO:0051287">
    <property type="term" value="F:NAD binding"/>
    <property type="evidence" value="ECO:0007669"/>
    <property type="project" value="InterPro"/>
</dbReference>
<dbReference type="AlphaFoldDB" id="A0A5N6QN84"/>
<organism evidence="17 18">
    <name type="scientific">Carpinus fangiana</name>
    <dbReference type="NCBI Taxonomy" id="176857"/>
    <lineage>
        <taxon>Eukaryota</taxon>
        <taxon>Viridiplantae</taxon>
        <taxon>Streptophyta</taxon>
        <taxon>Embryophyta</taxon>
        <taxon>Tracheophyta</taxon>
        <taxon>Spermatophyta</taxon>
        <taxon>Magnoliopsida</taxon>
        <taxon>eudicotyledons</taxon>
        <taxon>Gunneridae</taxon>
        <taxon>Pentapetalae</taxon>
        <taxon>rosids</taxon>
        <taxon>fabids</taxon>
        <taxon>Fagales</taxon>
        <taxon>Betulaceae</taxon>
        <taxon>Carpinus</taxon>
    </lineage>
</organism>
<evidence type="ECO:0000256" key="7">
    <source>
        <dbReference type="ARBA" id="ARBA00022857"/>
    </source>
</evidence>
<evidence type="ECO:0000256" key="6">
    <source>
        <dbReference type="ARBA" id="ARBA00022723"/>
    </source>
</evidence>
<evidence type="ECO:0000256" key="8">
    <source>
        <dbReference type="ARBA" id="ARBA00022946"/>
    </source>
</evidence>
<dbReference type="OrthoDB" id="5365701at2759"/>
<dbReference type="InterPro" id="IPR012301">
    <property type="entry name" value="Malic_N_dom"/>
</dbReference>
<dbReference type="SMART" id="SM01274">
    <property type="entry name" value="malic"/>
    <property type="match status" value="1"/>
</dbReference>
<dbReference type="FunFam" id="3.40.50.720:FF:000237">
    <property type="entry name" value="Malic enzyme"/>
    <property type="match status" value="1"/>
</dbReference>
<evidence type="ECO:0000259" key="15">
    <source>
        <dbReference type="SMART" id="SM00919"/>
    </source>
</evidence>
<dbReference type="Pfam" id="PF00390">
    <property type="entry name" value="malic"/>
    <property type="match status" value="1"/>
</dbReference>
<name>A0A5N6QN84_9ROSI</name>
<dbReference type="Gene3D" id="3.40.50.10380">
    <property type="entry name" value="Malic enzyme, N-terminal domain"/>
    <property type="match status" value="1"/>
</dbReference>
<dbReference type="Pfam" id="PF03949">
    <property type="entry name" value="Malic_M"/>
    <property type="match status" value="1"/>
</dbReference>
<dbReference type="FunFam" id="3.40.50.10380:FF:000005">
    <property type="entry name" value="Malic enzyme"/>
    <property type="match status" value="1"/>
</dbReference>
<dbReference type="PANTHER" id="PTHR23406:SF73">
    <property type="entry name" value="NAD-DEPENDENT MALIC ENZYME 2, MITOCHONDRIAL"/>
    <property type="match status" value="1"/>
</dbReference>
<evidence type="ECO:0000256" key="9">
    <source>
        <dbReference type="ARBA" id="ARBA00023002"/>
    </source>
</evidence>
<reference evidence="17 18" key="1">
    <citation type="submission" date="2019-06" db="EMBL/GenBank/DDBJ databases">
        <title>A chromosomal-level reference genome of Carpinus fangiana (Coryloideae, Betulaceae).</title>
        <authorList>
            <person name="Yang X."/>
            <person name="Wang Z."/>
            <person name="Zhang L."/>
            <person name="Hao G."/>
            <person name="Liu J."/>
            <person name="Yang Y."/>
        </authorList>
    </citation>
    <scope>NUCLEOTIDE SEQUENCE [LARGE SCALE GENOMIC DNA]</scope>
    <source>
        <strain evidence="17">Cfa_2016G</strain>
        <tissue evidence="17">Leaf</tissue>
    </source>
</reference>
<gene>
    <name evidence="17" type="ORF">FH972_003960</name>
</gene>
<protein>
    <recommendedName>
        <fullName evidence="14">Malic enzyme</fullName>
    </recommendedName>
</protein>
<dbReference type="CDD" id="cd05312">
    <property type="entry name" value="NAD_bind_1_malic_enz"/>
    <property type="match status" value="1"/>
</dbReference>
<evidence type="ECO:0000256" key="11">
    <source>
        <dbReference type="ARBA" id="ARBA00023128"/>
    </source>
</evidence>
<comment type="subcellular location">
    <subcellularLocation>
        <location evidence="3">Mitochondrion</location>
    </subcellularLocation>
</comment>
<comment type="cofactor">
    <cofactor evidence="1">
        <name>Mn(2+)</name>
        <dbReference type="ChEBI" id="CHEBI:29035"/>
    </cofactor>
</comment>
<keyword evidence="7" id="KW-0521">NADP</keyword>
<dbReference type="PANTHER" id="PTHR23406">
    <property type="entry name" value="MALIC ENZYME-RELATED"/>
    <property type="match status" value="1"/>
</dbReference>
<keyword evidence="18" id="KW-1185">Reference proteome</keyword>
<dbReference type="CDD" id="cd05324">
    <property type="entry name" value="carb_red_PTCR-like_SDR_c"/>
    <property type="match status" value="1"/>
</dbReference>
<keyword evidence="11" id="KW-0496">Mitochondrion</keyword>
<dbReference type="SUPFAM" id="SSF51735">
    <property type="entry name" value="NAD(P)-binding Rossmann-fold domains"/>
    <property type="match status" value="2"/>
</dbReference>
<dbReference type="GO" id="GO:0046872">
    <property type="term" value="F:metal ion binding"/>
    <property type="evidence" value="ECO:0007669"/>
    <property type="project" value="UniProtKB-KW"/>
</dbReference>
<proteinExistence type="inferred from homology"/>
<evidence type="ECO:0000313" key="18">
    <source>
        <dbReference type="Proteomes" id="UP000327013"/>
    </source>
</evidence>
<evidence type="ECO:0000256" key="5">
    <source>
        <dbReference type="ARBA" id="ARBA00008785"/>
    </source>
</evidence>
<evidence type="ECO:0000256" key="2">
    <source>
        <dbReference type="ARBA" id="ARBA00001946"/>
    </source>
</evidence>